<dbReference type="Proteomes" id="UP001235269">
    <property type="component" value="Unassembled WGS sequence"/>
</dbReference>
<evidence type="ECO:0000313" key="2">
    <source>
        <dbReference type="Proteomes" id="UP001235269"/>
    </source>
</evidence>
<protein>
    <submittedName>
        <fullName evidence="1">Uncharacterized protein</fullName>
    </submittedName>
</protein>
<keyword evidence="2" id="KW-1185">Reference proteome</keyword>
<gene>
    <name evidence="1" type="ORF">QO005_001446</name>
</gene>
<accession>A0ABU0IA61</accession>
<name>A0ABU0IA61_9HYPH</name>
<proteinExistence type="predicted"/>
<organism evidence="1 2">
    <name type="scientific">Rhizobium paknamense</name>
    <dbReference type="NCBI Taxonomy" id="1206817"/>
    <lineage>
        <taxon>Bacteria</taxon>
        <taxon>Pseudomonadati</taxon>
        <taxon>Pseudomonadota</taxon>
        <taxon>Alphaproteobacteria</taxon>
        <taxon>Hyphomicrobiales</taxon>
        <taxon>Rhizobiaceae</taxon>
        <taxon>Rhizobium/Agrobacterium group</taxon>
        <taxon>Rhizobium</taxon>
    </lineage>
</organism>
<comment type="caution">
    <text evidence="1">The sequence shown here is derived from an EMBL/GenBank/DDBJ whole genome shotgun (WGS) entry which is preliminary data.</text>
</comment>
<dbReference type="EMBL" id="JAUSWH010000003">
    <property type="protein sequence ID" value="MDQ0455116.1"/>
    <property type="molecule type" value="Genomic_DNA"/>
</dbReference>
<evidence type="ECO:0000313" key="1">
    <source>
        <dbReference type="EMBL" id="MDQ0455116.1"/>
    </source>
</evidence>
<reference evidence="1 2" key="1">
    <citation type="submission" date="2023-07" db="EMBL/GenBank/DDBJ databases">
        <title>Genomic Encyclopedia of Type Strains, Phase IV (KMG-IV): sequencing the most valuable type-strain genomes for metagenomic binning, comparative biology and taxonomic classification.</title>
        <authorList>
            <person name="Goeker M."/>
        </authorList>
    </citation>
    <scope>NUCLEOTIDE SEQUENCE [LARGE SCALE GENOMIC DNA]</scope>
    <source>
        <strain evidence="1 2">DSM 100301</strain>
    </source>
</reference>
<sequence length="31" mass="3471">MVLTDYADAALMNKNMVTDLGYQMLNGCDKM</sequence>